<sequence>MKSLKPITAIIALLGSSSVLAANLHIPMAFEYLAIDGKKIETSLFNHKADLELSNGSHKIAIRYHDMVEDDFSDGESFVKSSPFIIAIDVDGDHEYRLKPADGDFVKKPKTFAKSPQVVITRSDKGQVSYRVDQTEFTEDSFVNTLFGGGNGQDVASVATAATGGAVIASTTPIAPVSKPAPIDAGITPIPALGDKASDAAHAQQMLQYWWLHADQETRKEFMSWAIKQL</sequence>
<evidence type="ECO:0000313" key="5">
    <source>
        <dbReference type="Proteomes" id="UP000267448"/>
    </source>
</evidence>
<dbReference type="EMBL" id="RXNU01000028">
    <property type="protein sequence ID" value="RTR35912.1"/>
    <property type="molecule type" value="Genomic_DNA"/>
</dbReference>
<evidence type="ECO:0000256" key="1">
    <source>
        <dbReference type="ARBA" id="ARBA00008490"/>
    </source>
</evidence>
<dbReference type="AlphaFoldDB" id="A0A431WJY3"/>
<feature type="chain" id="PRO_5019493643" evidence="3">
    <location>
        <begin position="22"/>
        <end position="230"/>
    </location>
</feature>
<accession>A0A431WJY3</accession>
<comment type="caution">
    <text evidence="4">The sequence shown here is derived from an EMBL/GenBank/DDBJ whole genome shotgun (WGS) entry which is preliminary data.</text>
</comment>
<proteinExistence type="inferred from homology"/>
<organism evidence="4 5">
    <name type="scientific">Shewanella canadensis</name>
    <dbReference type="NCBI Taxonomy" id="271096"/>
    <lineage>
        <taxon>Bacteria</taxon>
        <taxon>Pseudomonadati</taxon>
        <taxon>Pseudomonadota</taxon>
        <taxon>Gammaproteobacteria</taxon>
        <taxon>Alteromonadales</taxon>
        <taxon>Shewanellaceae</taxon>
        <taxon>Shewanella</taxon>
    </lineage>
</organism>
<feature type="signal peptide" evidence="3">
    <location>
        <begin position="1"/>
        <end position="21"/>
    </location>
</feature>
<dbReference type="PANTHER" id="PTHR38108">
    <property type="entry name" value="UPF0319 PROTEIN YCCT"/>
    <property type="match status" value="1"/>
</dbReference>
<name>A0A431WJY3_9GAMM</name>
<dbReference type="PANTHER" id="PTHR38108:SF1">
    <property type="entry name" value="UPF0319 PROTEIN YCCT"/>
    <property type="match status" value="1"/>
</dbReference>
<keyword evidence="2 3" id="KW-0732">Signal</keyword>
<protein>
    <submittedName>
        <fullName evidence="4">DUF2057 domain-containing protein</fullName>
    </submittedName>
</protein>
<reference evidence="4 5" key="1">
    <citation type="submission" date="2018-12" db="EMBL/GenBank/DDBJ databases">
        <authorList>
            <person name="Yu L."/>
        </authorList>
    </citation>
    <scope>NUCLEOTIDE SEQUENCE [LARGE SCALE GENOMIC DNA]</scope>
    <source>
        <strain evidence="4 5">HAW-EB2</strain>
    </source>
</reference>
<evidence type="ECO:0000256" key="3">
    <source>
        <dbReference type="SAM" id="SignalP"/>
    </source>
</evidence>
<keyword evidence="5" id="KW-1185">Reference proteome</keyword>
<evidence type="ECO:0000256" key="2">
    <source>
        <dbReference type="ARBA" id="ARBA00022729"/>
    </source>
</evidence>
<comment type="similarity">
    <text evidence="1">Belongs to the UPF0319 family.</text>
</comment>
<gene>
    <name evidence="4" type="ORF">EKG38_24335</name>
</gene>
<dbReference type="InterPro" id="IPR018635">
    <property type="entry name" value="UPF0319"/>
</dbReference>
<dbReference type="RefSeq" id="WP_126523472.1">
    <property type="nucleotide sequence ID" value="NZ_RXNU01000028.1"/>
</dbReference>
<dbReference type="Pfam" id="PF09829">
    <property type="entry name" value="DUF2057"/>
    <property type="match status" value="1"/>
</dbReference>
<evidence type="ECO:0000313" key="4">
    <source>
        <dbReference type="EMBL" id="RTR35912.1"/>
    </source>
</evidence>
<dbReference type="Proteomes" id="UP000267448">
    <property type="component" value="Unassembled WGS sequence"/>
</dbReference>
<dbReference type="OrthoDB" id="5734775at2"/>